<accession>A0ABT1FV08</accession>
<comment type="caution">
    <text evidence="1">The sequence shown here is derived from an EMBL/GenBank/DDBJ whole genome shotgun (WGS) entry which is preliminary data.</text>
</comment>
<dbReference type="Proteomes" id="UP001204772">
    <property type="component" value="Unassembled WGS sequence"/>
</dbReference>
<protein>
    <submittedName>
        <fullName evidence="1">Uncharacterized protein</fullName>
    </submittedName>
</protein>
<name>A0ABT1FV08_9BACT</name>
<evidence type="ECO:0000313" key="2">
    <source>
        <dbReference type="Proteomes" id="UP001204772"/>
    </source>
</evidence>
<proteinExistence type="predicted"/>
<gene>
    <name evidence="1" type="ORF">NCI00_18815</name>
</gene>
<organism evidence="1 2">
    <name type="scientific">Runella salmonicolor</name>
    <dbReference type="NCBI Taxonomy" id="2950278"/>
    <lineage>
        <taxon>Bacteria</taxon>
        <taxon>Pseudomonadati</taxon>
        <taxon>Bacteroidota</taxon>
        <taxon>Cytophagia</taxon>
        <taxon>Cytophagales</taxon>
        <taxon>Spirosomataceae</taxon>
        <taxon>Runella</taxon>
    </lineage>
</organism>
<evidence type="ECO:0000313" key="1">
    <source>
        <dbReference type="EMBL" id="MCP1384498.1"/>
    </source>
</evidence>
<dbReference type="RefSeq" id="WP_253530089.1">
    <property type="nucleotide sequence ID" value="NZ_JAMZEL010000008.1"/>
</dbReference>
<dbReference type="EMBL" id="JAMZEL010000008">
    <property type="protein sequence ID" value="MCP1384498.1"/>
    <property type="molecule type" value="Genomic_DNA"/>
</dbReference>
<sequence length="391" mass="43953">MMYRFNGSQAMCISQANKHHTLSARVRSYLQKYIILWAFIGLMSPFVGRAQVPSRSNTVPLPQTKSALKLGKVATTELERAEQIAEEALTLAKSLETSGTNLAINELKKANIGVVNAAKALKKVFQLADLQNYQLLKTAYSKDESVLGFYETYNPNSSRFYEVLKTAGENGEFMAENLKKRYNQTFEELRVFLRSRMDEKTAFSLTIAAFQYTPEQIAQTCFSYYTGGFINFRGERFPNAGDAMSMIKQRFSSQEASAYYEWWALLLTKGYAESEAFAKVPVFAVTNTGRSLEAVGSCFQNNFERQTGTNPKIIIQFSPSSGMIYVPNTGSNCYRQFAEKLRRYNVPRAKMAVMLAAAIECSPAQNNNCETEKTRLVAQILTEAGYPSTRN</sequence>
<reference evidence="1 2" key="1">
    <citation type="submission" date="2022-06" db="EMBL/GenBank/DDBJ databases">
        <title>Runella sp. S5 genome sequencing.</title>
        <authorList>
            <person name="Park S."/>
        </authorList>
    </citation>
    <scope>NUCLEOTIDE SEQUENCE [LARGE SCALE GENOMIC DNA]</scope>
    <source>
        <strain evidence="1 2">S5</strain>
    </source>
</reference>
<keyword evidence="2" id="KW-1185">Reference proteome</keyword>